<dbReference type="InterPro" id="IPR029021">
    <property type="entry name" value="Prot-tyrosine_phosphatase-like"/>
</dbReference>
<keyword evidence="2" id="KW-0812">Transmembrane</keyword>
<feature type="region of interest" description="Disordered" evidence="1">
    <location>
        <begin position="168"/>
        <end position="217"/>
    </location>
</feature>
<keyword evidence="2" id="KW-1133">Transmembrane helix</keyword>
<feature type="compositionally biased region" description="Low complexity" evidence="1">
    <location>
        <begin position="193"/>
        <end position="217"/>
    </location>
</feature>
<dbReference type="GO" id="GO:0051046">
    <property type="term" value="P:regulation of secretion"/>
    <property type="evidence" value="ECO:0007669"/>
    <property type="project" value="TreeGrafter"/>
</dbReference>
<comment type="caution">
    <text evidence="4">The sequence shown here is derived from an EMBL/GenBank/DDBJ whole genome shotgun (WGS) entry which is preliminary data.</text>
</comment>
<dbReference type="PANTHER" id="PTHR46106">
    <property type="entry name" value="IA-2 PROTEIN TYROSINE PHOSPHATASE, ISOFORM C"/>
    <property type="match status" value="1"/>
</dbReference>
<dbReference type="GO" id="GO:0004725">
    <property type="term" value="F:protein tyrosine phosphatase activity"/>
    <property type="evidence" value="ECO:0007669"/>
    <property type="project" value="InterPro"/>
</dbReference>
<dbReference type="Pfam" id="PF00102">
    <property type="entry name" value="Y_phosphatase"/>
    <property type="match status" value="2"/>
</dbReference>
<accession>A0A8J6DDR9</accession>
<reference evidence="4" key="1">
    <citation type="journal article" date="2021" name="Evol. Appl.">
        <title>The genome of the Pyrenean desman and the effects of bottlenecks and inbreeding on the genomic landscape of an endangered species.</title>
        <authorList>
            <person name="Escoda L."/>
            <person name="Castresana J."/>
        </authorList>
    </citation>
    <scope>NUCLEOTIDE SEQUENCE</scope>
    <source>
        <strain evidence="4">IBE-C5619</strain>
    </source>
</reference>
<dbReference type="InterPro" id="IPR033522">
    <property type="entry name" value="IA-2/IA-2_beta"/>
</dbReference>
<dbReference type="Gene3D" id="3.90.190.10">
    <property type="entry name" value="Protein tyrosine phosphatase superfamily"/>
    <property type="match status" value="2"/>
</dbReference>
<dbReference type="PANTHER" id="PTHR46106:SF5">
    <property type="entry name" value="RECEPTOR-TYPE TYROSINE-PROTEIN PHOSPHATASE N2"/>
    <property type="match status" value="1"/>
</dbReference>
<feature type="region of interest" description="Disordered" evidence="1">
    <location>
        <begin position="388"/>
        <end position="433"/>
    </location>
</feature>
<feature type="compositionally biased region" description="Polar residues" evidence="1">
    <location>
        <begin position="183"/>
        <end position="192"/>
    </location>
</feature>
<gene>
    <name evidence="4" type="ORF">J0S82_020759</name>
</gene>
<dbReference type="PRINTS" id="PR00700">
    <property type="entry name" value="PRTYPHPHTASE"/>
</dbReference>
<dbReference type="GO" id="GO:0045202">
    <property type="term" value="C:synapse"/>
    <property type="evidence" value="ECO:0007669"/>
    <property type="project" value="TreeGrafter"/>
</dbReference>
<dbReference type="EMBL" id="JAGFMF010012182">
    <property type="protein sequence ID" value="KAG8506107.1"/>
    <property type="molecule type" value="Genomic_DNA"/>
</dbReference>
<evidence type="ECO:0000256" key="2">
    <source>
        <dbReference type="SAM" id="Phobius"/>
    </source>
</evidence>
<feature type="transmembrane region" description="Helical" evidence="2">
    <location>
        <begin position="38"/>
        <end position="62"/>
    </location>
</feature>
<sequence length="543" mass="58660">MGAGWGPRGSAAHPPPVPQGPRQKLLPQQAEPEDPTKFLVLTLISVAAIVGVLLASGVLYCLRHGSHRRLQDKLSGLAGRGGPDATAAYQAALALRYVMRPYVKRPLCFARGSPLAASPCLESGCASDPLHCGAWALASPGRCRSPPPAALLSQLPSQCAVRELCRQRMTTRTSDRPEAPHTSRISSVSSQLSDGPGPSPSARSSTSSWSEEPVPSSMDISTGHMVLAYMEDHLKNRNRLEEEWAALCTYQAEPGSSLVAQREENAAKNRCPAVLTYDHSRVLLKSENSHSRSDYINASPIVSASGRPRSDAARGTRPTRWGAPVGSPGADLGKGSLLQMDHDPRSPAYIATQGPLPTTAADFWQVIVILSSPLSGVLVTPPHARVSAQVRQLRTPTEAGARPGRPGAPVSPHRPEPGCSLRGGRGGPAACLRRGPPVRPTHGVCPQMVWESGCTVIVMLTPLAENGVRQCHHYWPDEGATLYHIYEVNLVSEHIWCEDFLVRSFYLKNLQTSETRTVTQFHFLSWYDQGVPTSARSLLDFRR</sequence>
<dbReference type="GO" id="GO:0030141">
    <property type="term" value="C:secretory granule"/>
    <property type="evidence" value="ECO:0007669"/>
    <property type="project" value="InterPro"/>
</dbReference>
<feature type="region of interest" description="Disordered" evidence="1">
    <location>
        <begin position="301"/>
        <end position="330"/>
    </location>
</feature>
<protein>
    <submittedName>
        <fullName evidence="4">Receptor-type tyrosine-protein phosphatase N2</fullName>
    </submittedName>
</protein>
<evidence type="ECO:0000259" key="3">
    <source>
        <dbReference type="PROSITE" id="PS50055"/>
    </source>
</evidence>
<dbReference type="OrthoDB" id="9665217at2759"/>
<dbReference type="Proteomes" id="UP000700334">
    <property type="component" value="Unassembled WGS sequence"/>
</dbReference>
<keyword evidence="2" id="KW-0472">Membrane</keyword>
<dbReference type="InterPro" id="IPR000242">
    <property type="entry name" value="PTP_cat"/>
</dbReference>
<feature type="domain" description="Tyrosine-protein phosphatase" evidence="3">
    <location>
        <begin position="240"/>
        <end position="543"/>
    </location>
</feature>
<feature type="region of interest" description="Disordered" evidence="1">
    <location>
        <begin position="1"/>
        <end position="31"/>
    </location>
</feature>
<evidence type="ECO:0000313" key="4">
    <source>
        <dbReference type="EMBL" id="KAG8506107.1"/>
    </source>
</evidence>
<dbReference type="SMART" id="SM00194">
    <property type="entry name" value="PTPc"/>
    <property type="match status" value="1"/>
</dbReference>
<dbReference type="GO" id="GO:0035773">
    <property type="term" value="P:insulin secretion involved in cellular response to glucose stimulus"/>
    <property type="evidence" value="ECO:0007669"/>
    <property type="project" value="TreeGrafter"/>
</dbReference>
<keyword evidence="5" id="KW-1185">Reference proteome</keyword>
<proteinExistence type="predicted"/>
<evidence type="ECO:0000313" key="5">
    <source>
        <dbReference type="Proteomes" id="UP000700334"/>
    </source>
</evidence>
<evidence type="ECO:0000256" key="1">
    <source>
        <dbReference type="SAM" id="MobiDB-lite"/>
    </source>
</evidence>
<dbReference type="SUPFAM" id="SSF52799">
    <property type="entry name" value="(Phosphotyrosine protein) phosphatases II"/>
    <property type="match status" value="2"/>
</dbReference>
<organism evidence="4 5">
    <name type="scientific">Galemys pyrenaicus</name>
    <name type="common">Iberian desman</name>
    <name type="synonym">Pyrenean desman</name>
    <dbReference type="NCBI Taxonomy" id="202257"/>
    <lineage>
        <taxon>Eukaryota</taxon>
        <taxon>Metazoa</taxon>
        <taxon>Chordata</taxon>
        <taxon>Craniata</taxon>
        <taxon>Vertebrata</taxon>
        <taxon>Euteleostomi</taxon>
        <taxon>Mammalia</taxon>
        <taxon>Eutheria</taxon>
        <taxon>Laurasiatheria</taxon>
        <taxon>Eulipotyphla</taxon>
        <taxon>Talpidae</taxon>
        <taxon>Galemys</taxon>
    </lineage>
</organism>
<dbReference type="AlphaFoldDB" id="A0A8J6DDR9"/>
<dbReference type="PROSITE" id="PS50055">
    <property type="entry name" value="TYR_PHOSPHATASE_PTP"/>
    <property type="match status" value="1"/>
</dbReference>
<name>A0A8J6DDR9_GALPY</name>
<keyword evidence="4" id="KW-0675">Receptor</keyword>